<reference evidence="1 2" key="1">
    <citation type="journal article" date="2014" name="Genome Biol. Evol.">
        <title>The secreted proteins of Achlya hypogyna and Thraustotheca clavata identify the ancestral oomycete secretome and reveal gene acquisitions by horizontal gene transfer.</title>
        <authorList>
            <person name="Misner I."/>
            <person name="Blouin N."/>
            <person name="Leonard G."/>
            <person name="Richards T.A."/>
            <person name="Lane C.E."/>
        </authorList>
    </citation>
    <scope>NUCLEOTIDE SEQUENCE [LARGE SCALE GENOMIC DNA]</scope>
    <source>
        <strain evidence="1 2">ATCC 34112</strain>
    </source>
</reference>
<keyword evidence="2" id="KW-1185">Reference proteome</keyword>
<gene>
    <name evidence="1" type="ORF">THRCLA_20158</name>
</gene>
<dbReference type="Proteomes" id="UP000243217">
    <property type="component" value="Unassembled WGS sequence"/>
</dbReference>
<evidence type="ECO:0000313" key="1">
    <source>
        <dbReference type="EMBL" id="OQS07440.1"/>
    </source>
</evidence>
<comment type="caution">
    <text evidence="1">The sequence shown here is derived from an EMBL/GenBank/DDBJ whole genome shotgun (WGS) entry which is preliminary data.</text>
</comment>
<proteinExistence type="predicted"/>
<protein>
    <submittedName>
        <fullName evidence="1">Uncharacterized protein</fullName>
    </submittedName>
</protein>
<name>A0A1W0ABQ3_9STRA</name>
<accession>A0A1W0ABQ3</accession>
<sequence length="65" mass="7637">MRRPSLAATVSAVVILGVIGTIYTVHDIQVREKRVCMDREMREGVLRDIRRDRLRKKQEEEKQNS</sequence>
<dbReference type="EMBL" id="JNBS01000239">
    <property type="protein sequence ID" value="OQS07440.1"/>
    <property type="molecule type" value="Genomic_DNA"/>
</dbReference>
<organism evidence="1 2">
    <name type="scientific">Thraustotheca clavata</name>
    <dbReference type="NCBI Taxonomy" id="74557"/>
    <lineage>
        <taxon>Eukaryota</taxon>
        <taxon>Sar</taxon>
        <taxon>Stramenopiles</taxon>
        <taxon>Oomycota</taxon>
        <taxon>Saprolegniomycetes</taxon>
        <taxon>Saprolegniales</taxon>
        <taxon>Achlyaceae</taxon>
        <taxon>Thraustotheca</taxon>
    </lineage>
</organism>
<evidence type="ECO:0000313" key="2">
    <source>
        <dbReference type="Proteomes" id="UP000243217"/>
    </source>
</evidence>
<dbReference type="AlphaFoldDB" id="A0A1W0ABQ3"/>